<keyword evidence="2" id="KW-0472">Membrane</keyword>
<reference evidence="3" key="1">
    <citation type="submission" date="2025-02" db="EMBL/GenBank/DDBJ databases">
        <authorList>
            <consortium name="NCBI Genome Project"/>
        </authorList>
    </citation>
    <scope>NUCLEOTIDE SEQUENCE</scope>
</reference>
<dbReference type="GeneID" id="4984538"/>
<feature type="compositionally biased region" description="Polar residues" evidence="1">
    <location>
        <begin position="199"/>
        <end position="211"/>
    </location>
</feature>
<protein>
    <submittedName>
        <fullName evidence="3">Uncharacterized protein</fullName>
    </submittedName>
</protein>
<organism evidence="3">
    <name type="scientific">Aspergillus niger</name>
    <dbReference type="NCBI Taxonomy" id="5061"/>
    <lineage>
        <taxon>Eukaryota</taxon>
        <taxon>Fungi</taxon>
        <taxon>Dikarya</taxon>
        <taxon>Ascomycota</taxon>
        <taxon>Pezizomycotina</taxon>
        <taxon>Eurotiomycetes</taxon>
        <taxon>Eurotiomycetidae</taxon>
        <taxon>Eurotiales</taxon>
        <taxon>Aspergillaceae</taxon>
        <taxon>Aspergillus</taxon>
        <taxon>Aspergillus subgen. Circumdati</taxon>
    </lineage>
</organism>
<sequence>MLITFGHIMKSQNRYRAWLRSQRPTEDSKANKRKRGNEAILLIVQCVAGSPDWQQAIYGIFPWKTPSFGRPPSECLKVTKTECGRYGKCTTNDSSCTTAWTREGLICVCGHCNPHHDSARPPLSSRDRAKMRKLWKDSGHPTLLAITTVKFRLETLRQDTQTISNALDPSTIKAGFLQVIYQLIQPLVSSVVHSPAQDATNSTRTNITSHHPTIILSPCSSSPSHLPSSSLSPPPAHATTPTNPLPPETSPAPPLIRPIAATPMRSACPMATALESEPSHMSSTGAPVRTKTGVVVVRRNAVKNNGSSECVDGDTAFTLNNGEIILGRALLENVTEVSNASSTSTNTVSTETVLATSTTCSSSEKHCSSNATAVGAGVGVPLGVLAVSAAVWALWERSRRLTASTAAVNAQEGFYMDKGPVQEDHVPHRMQQAPTELDTRARISEMMGSTYNYHPAS</sequence>
<dbReference type="VEuPathDB" id="FungiDB:An11g03070"/>
<dbReference type="KEGG" id="ang:An11g03070"/>
<proteinExistence type="predicted"/>
<evidence type="ECO:0000256" key="1">
    <source>
        <dbReference type="SAM" id="MobiDB-lite"/>
    </source>
</evidence>
<feature type="compositionally biased region" description="Pro residues" evidence="1">
    <location>
        <begin position="243"/>
        <end position="256"/>
    </location>
</feature>
<accession>A0AAJ8BPP3</accession>
<dbReference type="AlphaFoldDB" id="A0AAJ8BPP3"/>
<keyword evidence="2" id="KW-1133">Transmembrane helix</keyword>
<evidence type="ECO:0000313" key="3">
    <source>
        <dbReference type="RefSeq" id="XP_059601570.1"/>
    </source>
</evidence>
<dbReference type="RefSeq" id="XP_059601570.1">
    <property type="nucleotide sequence ID" value="XM_059750161.1"/>
</dbReference>
<feature type="transmembrane region" description="Helical" evidence="2">
    <location>
        <begin position="373"/>
        <end position="395"/>
    </location>
</feature>
<name>A0AAJ8BPP3_ASPNG</name>
<feature type="region of interest" description="Disordered" evidence="1">
    <location>
        <begin position="199"/>
        <end position="257"/>
    </location>
</feature>
<feature type="compositionally biased region" description="Low complexity" evidence="1">
    <location>
        <begin position="212"/>
        <end position="242"/>
    </location>
</feature>
<reference evidence="3" key="2">
    <citation type="submission" date="2025-08" db="UniProtKB">
        <authorList>
            <consortium name="RefSeq"/>
        </authorList>
    </citation>
    <scope>IDENTIFICATION</scope>
</reference>
<keyword evidence="2" id="KW-0812">Transmembrane</keyword>
<evidence type="ECO:0000256" key="2">
    <source>
        <dbReference type="SAM" id="Phobius"/>
    </source>
</evidence>
<gene>
    <name evidence="3" type="ORF">An11g03070</name>
</gene>